<proteinExistence type="predicted"/>
<sequence length="185" mass="20215">MSSNTDNTTVAAPVSNNADTEEANLHHVATLVKASKEGTALDASYDAILKSVMENAKSRDALMKAIIDNTKLQGVDLHYGLEEFLILYICVDPNPWSPTFPTRWRSPGMSNDFHAQSAKEPTAIETQLDPPSGTKGFSHQFYKVTGTNWTLDVFHLSTGDYLHVVDDSGNGIPVSLSGDIRFSTR</sequence>
<dbReference type="EMBL" id="JADNRY010000329">
    <property type="protein sequence ID" value="KAF9059054.1"/>
    <property type="molecule type" value="Genomic_DNA"/>
</dbReference>
<accession>A0A9P5P570</accession>
<evidence type="ECO:0000313" key="2">
    <source>
        <dbReference type="Proteomes" id="UP000772434"/>
    </source>
</evidence>
<protein>
    <submittedName>
        <fullName evidence="1">Uncharacterized protein</fullName>
    </submittedName>
</protein>
<gene>
    <name evidence="1" type="ORF">BDP27DRAFT_1431884</name>
</gene>
<name>A0A9P5P570_9AGAR</name>
<dbReference type="Proteomes" id="UP000772434">
    <property type="component" value="Unassembled WGS sequence"/>
</dbReference>
<organism evidence="1 2">
    <name type="scientific">Rhodocollybia butyracea</name>
    <dbReference type="NCBI Taxonomy" id="206335"/>
    <lineage>
        <taxon>Eukaryota</taxon>
        <taxon>Fungi</taxon>
        <taxon>Dikarya</taxon>
        <taxon>Basidiomycota</taxon>
        <taxon>Agaricomycotina</taxon>
        <taxon>Agaricomycetes</taxon>
        <taxon>Agaricomycetidae</taxon>
        <taxon>Agaricales</taxon>
        <taxon>Marasmiineae</taxon>
        <taxon>Omphalotaceae</taxon>
        <taxon>Rhodocollybia</taxon>
    </lineage>
</organism>
<keyword evidence="2" id="KW-1185">Reference proteome</keyword>
<dbReference type="AlphaFoldDB" id="A0A9P5P570"/>
<evidence type="ECO:0000313" key="1">
    <source>
        <dbReference type="EMBL" id="KAF9059054.1"/>
    </source>
</evidence>
<comment type="caution">
    <text evidence="1">The sequence shown here is derived from an EMBL/GenBank/DDBJ whole genome shotgun (WGS) entry which is preliminary data.</text>
</comment>
<reference evidence="1" key="1">
    <citation type="submission" date="2020-11" db="EMBL/GenBank/DDBJ databases">
        <authorList>
            <consortium name="DOE Joint Genome Institute"/>
            <person name="Ahrendt S."/>
            <person name="Riley R."/>
            <person name="Andreopoulos W."/>
            <person name="Labutti K."/>
            <person name="Pangilinan J."/>
            <person name="Ruiz-Duenas F.J."/>
            <person name="Barrasa J.M."/>
            <person name="Sanchez-Garcia M."/>
            <person name="Camarero S."/>
            <person name="Miyauchi S."/>
            <person name="Serrano A."/>
            <person name="Linde D."/>
            <person name="Babiker R."/>
            <person name="Drula E."/>
            <person name="Ayuso-Fernandez I."/>
            <person name="Pacheco R."/>
            <person name="Padilla G."/>
            <person name="Ferreira P."/>
            <person name="Barriuso J."/>
            <person name="Kellner H."/>
            <person name="Castanera R."/>
            <person name="Alfaro M."/>
            <person name="Ramirez L."/>
            <person name="Pisabarro A.G."/>
            <person name="Kuo A."/>
            <person name="Tritt A."/>
            <person name="Lipzen A."/>
            <person name="He G."/>
            <person name="Yan M."/>
            <person name="Ng V."/>
            <person name="Cullen D."/>
            <person name="Martin F."/>
            <person name="Rosso M.-N."/>
            <person name="Henrissat B."/>
            <person name="Hibbett D."/>
            <person name="Martinez A.T."/>
            <person name="Grigoriev I.V."/>
        </authorList>
    </citation>
    <scope>NUCLEOTIDE SEQUENCE</scope>
    <source>
        <strain evidence="1">AH 40177</strain>
    </source>
</reference>